<accession>A0A3B6RAV1</accession>
<dbReference type="EnsemblPlants" id="TraesCS7A02G025400.1">
    <property type="protein sequence ID" value="TraesCS7A02G025400.1"/>
    <property type="gene ID" value="TraesCS7A02G025400"/>
</dbReference>
<feature type="transmembrane region" description="Helical" evidence="1">
    <location>
        <begin position="6"/>
        <end position="26"/>
    </location>
</feature>
<reference evidence="2" key="2">
    <citation type="submission" date="2018-10" db="UniProtKB">
        <authorList>
            <consortium name="EnsemblPlants"/>
        </authorList>
    </citation>
    <scope>IDENTIFICATION</scope>
</reference>
<reference evidence="2" key="1">
    <citation type="submission" date="2018-08" db="EMBL/GenBank/DDBJ databases">
        <authorList>
            <person name="Rossello M."/>
        </authorList>
    </citation>
    <scope>NUCLEOTIDE SEQUENCE [LARGE SCALE GENOMIC DNA]</scope>
    <source>
        <strain evidence="2">cv. Chinese Spring</strain>
    </source>
</reference>
<evidence type="ECO:0000313" key="3">
    <source>
        <dbReference type="Proteomes" id="UP000019116"/>
    </source>
</evidence>
<protein>
    <submittedName>
        <fullName evidence="2">Uncharacterized protein</fullName>
    </submittedName>
</protein>
<dbReference type="Gramene" id="TraesCS7A02G025400.1">
    <property type="protein sequence ID" value="TraesCS7A02G025400.1"/>
    <property type="gene ID" value="TraesCS7A02G025400"/>
</dbReference>
<dbReference type="Proteomes" id="UP000019116">
    <property type="component" value="Chromosome 7A"/>
</dbReference>
<sequence>MRGTGLVSSLTVILLLIGYLAVIAHCRLEAGRRRSYQEDHTGATTVNATSLDESKLNLRFCTGHVCRHPPRVCYCCELLPPDQPCFASKEECWQKCPACDPKCPGPPATELHA</sequence>
<keyword evidence="1" id="KW-1133">Transmembrane helix</keyword>
<evidence type="ECO:0000256" key="1">
    <source>
        <dbReference type="SAM" id="Phobius"/>
    </source>
</evidence>
<dbReference type="AlphaFoldDB" id="A0A3B6RAV1"/>
<name>A0A3B6RAV1_WHEAT</name>
<keyword evidence="3" id="KW-1185">Reference proteome</keyword>
<keyword evidence="1" id="KW-0812">Transmembrane</keyword>
<dbReference type="Gramene" id="TraesCS7A03G0051500.1">
    <property type="protein sequence ID" value="TraesCS7A03G0051500.1.CDS"/>
    <property type="gene ID" value="TraesCS7A03G0051500"/>
</dbReference>
<evidence type="ECO:0000313" key="2">
    <source>
        <dbReference type="EnsemblPlants" id="TraesCS7A02G025400.1"/>
    </source>
</evidence>
<organism evidence="2">
    <name type="scientific">Triticum aestivum</name>
    <name type="common">Wheat</name>
    <dbReference type="NCBI Taxonomy" id="4565"/>
    <lineage>
        <taxon>Eukaryota</taxon>
        <taxon>Viridiplantae</taxon>
        <taxon>Streptophyta</taxon>
        <taxon>Embryophyta</taxon>
        <taxon>Tracheophyta</taxon>
        <taxon>Spermatophyta</taxon>
        <taxon>Magnoliopsida</taxon>
        <taxon>Liliopsida</taxon>
        <taxon>Poales</taxon>
        <taxon>Poaceae</taxon>
        <taxon>BOP clade</taxon>
        <taxon>Pooideae</taxon>
        <taxon>Triticodae</taxon>
        <taxon>Triticeae</taxon>
        <taxon>Triticinae</taxon>
        <taxon>Triticum</taxon>
    </lineage>
</organism>
<dbReference type="SMR" id="A0A3B6RAV1"/>
<keyword evidence="1" id="KW-0472">Membrane</keyword>
<proteinExistence type="predicted"/>
<dbReference type="OrthoDB" id="691434at2759"/>
<dbReference type="OMA" id="FTHSECV"/>
<dbReference type="Gramene" id="TraesLDM7A03G03813190.1">
    <property type="protein sequence ID" value="TraesLDM7A03G03813190.1"/>
    <property type="gene ID" value="TraesLDM7A03G03813190"/>
</dbReference>
<dbReference type="Gramene" id="TraesNOR7A03G03844660.1">
    <property type="protein sequence ID" value="TraesNOR7A03G03844660.1"/>
    <property type="gene ID" value="TraesNOR7A03G03844660"/>
</dbReference>
<dbReference type="Gramene" id="TraesMAC7A03G03807680.1">
    <property type="protein sequence ID" value="TraesMAC7A03G03807680.1"/>
    <property type="gene ID" value="TraesMAC7A03G03807680"/>
</dbReference>